<comment type="similarity">
    <text evidence="2 15">Belongs to the phenylalanyl-tRNA synthetase beta subunit family. Type 1 subfamily.</text>
</comment>
<keyword evidence="10 15" id="KW-0460">Magnesium</keyword>
<dbReference type="Pfam" id="PF17759">
    <property type="entry name" value="tRNA_synthFbeta"/>
    <property type="match status" value="1"/>
</dbReference>
<dbReference type="Pfam" id="PF03147">
    <property type="entry name" value="FDX-ACB"/>
    <property type="match status" value="1"/>
</dbReference>
<gene>
    <name evidence="15 20" type="primary">pheT</name>
    <name evidence="20" type="ORF">N8I74_15905</name>
</gene>
<keyword evidence="5 16" id="KW-0820">tRNA-binding</keyword>
<keyword evidence="11 16" id="KW-0694">RNA-binding</keyword>
<dbReference type="EC" id="6.1.1.20" evidence="15"/>
<evidence type="ECO:0000313" key="20">
    <source>
        <dbReference type="EMBL" id="UXY14787.1"/>
    </source>
</evidence>
<dbReference type="Gene3D" id="2.40.50.140">
    <property type="entry name" value="Nucleic acid-binding proteins"/>
    <property type="match status" value="1"/>
</dbReference>
<feature type="domain" description="B5" evidence="19">
    <location>
        <begin position="399"/>
        <end position="474"/>
    </location>
</feature>
<dbReference type="Proteomes" id="UP001061302">
    <property type="component" value="Chromosome"/>
</dbReference>
<dbReference type="InterPro" id="IPR033714">
    <property type="entry name" value="tRNA_bind_bactPheRS"/>
</dbReference>
<dbReference type="PROSITE" id="PS51447">
    <property type="entry name" value="FDX_ACB"/>
    <property type="match status" value="1"/>
</dbReference>
<keyword evidence="7 15" id="KW-0479">Metal-binding</keyword>
<dbReference type="SUPFAM" id="SSF56037">
    <property type="entry name" value="PheT/TilS domain"/>
    <property type="match status" value="1"/>
</dbReference>
<reference evidence="20" key="1">
    <citation type="submission" date="2022-10" db="EMBL/GenBank/DDBJ databases">
        <title>Chitiniphilus purpureus sp. nov., a novel chitin-degrading bacterium isolated from crawfish pond sediment.</title>
        <authorList>
            <person name="Li K."/>
        </authorList>
    </citation>
    <scope>NUCLEOTIDE SEQUENCE</scope>
    <source>
        <strain evidence="20">CD1</strain>
    </source>
</reference>
<evidence type="ECO:0000256" key="11">
    <source>
        <dbReference type="ARBA" id="ARBA00022884"/>
    </source>
</evidence>
<dbReference type="SMART" id="SM00874">
    <property type="entry name" value="B5"/>
    <property type="match status" value="1"/>
</dbReference>
<feature type="binding site" evidence="15">
    <location>
        <position position="452"/>
    </location>
    <ligand>
        <name>Mg(2+)</name>
        <dbReference type="ChEBI" id="CHEBI:18420"/>
        <note>shared with alpha subunit</note>
    </ligand>
</feature>
<protein>
    <recommendedName>
        <fullName evidence="15">Phenylalanine--tRNA ligase beta subunit</fullName>
        <ecNumber evidence="15">6.1.1.20</ecNumber>
    </recommendedName>
    <alternativeName>
        <fullName evidence="15">Phenylalanyl-tRNA synthetase beta subunit</fullName>
        <shortName evidence="15">PheRS</shortName>
    </alternativeName>
</protein>
<proteinExistence type="inferred from homology"/>
<dbReference type="PROSITE" id="PS51483">
    <property type="entry name" value="B5"/>
    <property type="match status" value="1"/>
</dbReference>
<dbReference type="CDD" id="cd02796">
    <property type="entry name" value="tRNA_bind_bactPheRS"/>
    <property type="match status" value="1"/>
</dbReference>
<keyword evidence="12 15" id="KW-0648">Protein biosynthesis</keyword>
<comment type="catalytic activity">
    <reaction evidence="14 15">
        <text>tRNA(Phe) + L-phenylalanine + ATP = L-phenylalanyl-tRNA(Phe) + AMP + diphosphate + H(+)</text>
        <dbReference type="Rhea" id="RHEA:19413"/>
        <dbReference type="Rhea" id="RHEA-COMP:9668"/>
        <dbReference type="Rhea" id="RHEA-COMP:9699"/>
        <dbReference type="ChEBI" id="CHEBI:15378"/>
        <dbReference type="ChEBI" id="CHEBI:30616"/>
        <dbReference type="ChEBI" id="CHEBI:33019"/>
        <dbReference type="ChEBI" id="CHEBI:58095"/>
        <dbReference type="ChEBI" id="CHEBI:78442"/>
        <dbReference type="ChEBI" id="CHEBI:78531"/>
        <dbReference type="ChEBI" id="CHEBI:456215"/>
        <dbReference type="EC" id="6.1.1.20"/>
    </reaction>
</comment>
<dbReference type="HAMAP" id="MF_00283">
    <property type="entry name" value="Phe_tRNA_synth_beta1"/>
    <property type="match status" value="1"/>
</dbReference>
<dbReference type="InterPro" id="IPR005121">
    <property type="entry name" value="Fdx_antiC-bd"/>
</dbReference>
<keyword evidence="4 15" id="KW-0963">Cytoplasm</keyword>
<evidence type="ECO:0000256" key="6">
    <source>
        <dbReference type="ARBA" id="ARBA00022598"/>
    </source>
</evidence>
<feature type="binding site" evidence="15">
    <location>
        <position position="461"/>
    </location>
    <ligand>
        <name>Mg(2+)</name>
        <dbReference type="ChEBI" id="CHEBI:18420"/>
        <note>shared with alpha subunit</note>
    </ligand>
</feature>
<keyword evidence="13 15" id="KW-0030">Aminoacyl-tRNA synthetase</keyword>
<dbReference type="InterPro" id="IPR009061">
    <property type="entry name" value="DNA-bd_dom_put_sf"/>
</dbReference>
<dbReference type="SUPFAM" id="SSF54991">
    <property type="entry name" value="Anticodon-binding domain of PheRS"/>
    <property type="match status" value="1"/>
</dbReference>
<keyword evidence="8 15" id="KW-0547">Nucleotide-binding</keyword>
<dbReference type="InterPro" id="IPR002547">
    <property type="entry name" value="tRNA-bd_dom"/>
</dbReference>
<keyword evidence="21" id="KW-1185">Reference proteome</keyword>
<dbReference type="Gene3D" id="3.30.70.380">
    <property type="entry name" value="Ferrodoxin-fold anticodon-binding domain"/>
    <property type="match status" value="1"/>
</dbReference>
<dbReference type="CDD" id="cd00769">
    <property type="entry name" value="PheRS_beta_core"/>
    <property type="match status" value="1"/>
</dbReference>
<evidence type="ECO:0000256" key="13">
    <source>
        <dbReference type="ARBA" id="ARBA00023146"/>
    </source>
</evidence>
<evidence type="ECO:0000256" key="1">
    <source>
        <dbReference type="ARBA" id="ARBA00004496"/>
    </source>
</evidence>
<name>A0ABY6DKC6_9NEIS</name>
<evidence type="ECO:0000259" key="17">
    <source>
        <dbReference type="PROSITE" id="PS50886"/>
    </source>
</evidence>
<dbReference type="PANTHER" id="PTHR10947:SF0">
    <property type="entry name" value="PHENYLALANINE--TRNA LIGASE BETA SUBUNIT"/>
    <property type="match status" value="1"/>
</dbReference>
<evidence type="ECO:0000256" key="8">
    <source>
        <dbReference type="ARBA" id="ARBA00022741"/>
    </source>
</evidence>
<feature type="domain" description="FDX-ACB" evidence="18">
    <location>
        <begin position="692"/>
        <end position="784"/>
    </location>
</feature>
<evidence type="ECO:0000256" key="12">
    <source>
        <dbReference type="ARBA" id="ARBA00022917"/>
    </source>
</evidence>
<dbReference type="NCBIfam" id="TIGR00472">
    <property type="entry name" value="pheT_bact"/>
    <property type="match status" value="1"/>
</dbReference>
<dbReference type="Pfam" id="PF03483">
    <property type="entry name" value="B3_4"/>
    <property type="match status" value="1"/>
</dbReference>
<comment type="subunit">
    <text evidence="3 15">Tetramer of two alpha and two beta subunits.</text>
</comment>
<evidence type="ECO:0000256" key="7">
    <source>
        <dbReference type="ARBA" id="ARBA00022723"/>
    </source>
</evidence>
<evidence type="ECO:0000256" key="2">
    <source>
        <dbReference type="ARBA" id="ARBA00008653"/>
    </source>
</evidence>
<sequence>MKFSEQWLRSWVNPALTSDELSHLLTMAGLEVEEQEPAAPAFDNVFVAEVLSVVKHPDADRLNVCSVNVGEAEPLQIVCGAPNVAAGLKVPCARIGAALPGDFKIKRAKVRGVESSGMLCSGDELGIPDGVDGLLVLPASAPVGTPLRDYLQLDDQLFTLKLTPNRADCLSIKGIAREVAALTGSQVNAVPVDAVAPAVDVQRAVVLEAQSACSRYAGRVIRGVNPAARTPDWLRQRLQRSGLRAISPIVDVTNYVLLELGQPLHAFDHGKLDGRITVRVAKPGEQLTLLNEKALALQEDMLVIADATGPVALAGIMGGLASAVDDTTRDVFLESAYFAPEAIAGRARRLGFSSDASHRYERGVDFNGCRDALERATALILDICGGEPGPVTEALAPLPARPAVSLRVARVARVLGLTLPVDEIVAILTRLGLVAEPAGEVIHVTPPSYRFDIQIEEDLIEEIARAHGYDRIPVGTSLARTPMLPQPGQVRPKLALKHILVGRDYQEAVSYAFVEARWEADFAGNNAPIRLLNPIASQMSVMRSTLLGGLIHSLKHNQNRKQERVRLFELARVFHGKAAQQQPERLAGVAWGAREPEQWGAGRERVDFYDVKADVAALLAPREARFVAITGHPALHPGRAAAVLLNDTQIGVLGELHPKWVQAYELGSAPIVFELDVAVLTTVDRTVVVPVSRLQPVRRDLALIVDETRPADEVLAVLRQAASGPVTEIALFDVYRGKGVPEQKKSLAFKVLMQDTHKTLTDEEVDAAVAKLIRQAEAAGATLRV</sequence>
<dbReference type="InterPro" id="IPR005146">
    <property type="entry name" value="B3/B4_tRNA-bd"/>
</dbReference>
<dbReference type="InterPro" id="IPR005147">
    <property type="entry name" value="tRNA_synthase_B5-dom"/>
</dbReference>
<evidence type="ECO:0000259" key="18">
    <source>
        <dbReference type="PROSITE" id="PS51447"/>
    </source>
</evidence>
<feature type="binding site" evidence="15">
    <location>
        <position position="458"/>
    </location>
    <ligand>
        <name>Mg(2+)</name>
        <dbReference type="ChEBI" id="CHEBI:18420"/>
        <note>shared with alpha subunit</note>
    </ligand>
</feature>
<evidence type="ECO:0000256" key="9">
    <source>
        <dbReference type="ARBA" id="ARBA00022840"/>
    </source>
</evidence>
<evidence type="ECO:0000259" key="19">
    <source>
        <dbReference type="PROSITE" id="PS51483"/>
    </source>
</evidence>
<dbReference type="Gene3D" id="3.30.930.10">
    <property type="entry name" value="Bira Bifunctional Protein, Domain 2"/>
    <property type="match status" value="1"/>
</dbReference>
<dbReference type="PANTHER" id="PTHR10947">
    <property type="entry name" value="PHENYLALANYL-TRNA SYNTHETASE BETA CHAIN AND LEUCINE-RICH REPEAT-CONTAINING PROTEIN 47"/>
    <property type="match status" value="1"/>
</dbReference>
<dbReference type="Pfam" id="PF01588">
    <property type="entry name" value="tRNA_bind"/>
    <property type="match status" value="1"/>
</dbReference>
<dbReference type="PROSITE" id="PS50886">
    <property type="entry name" value="TRBD"/>
    <property type="match status" value="1"/>
</dbReference>
<evidence type="ECO:0000256" key="15">
    <source>
        <dbReference type="HAMAP-Rule" id="MF_00283"/>
    </source>
</evidence>
<keyword evidence="9 15" id="KW-0067">ATP-binding</keyword>
<dbReference type="EMBL" id="CP106753">
    <property type="protein sequence ID" value="UXY14787.1"/>
    <property type="molecule type" value="Genomic_DNA"/>
</dbReference>
<dbReference type="InterPro" id="IPR045864">
    <property type="entry name" value="aa-tRNA-synth_II/BPL/LPL"/>
</dbReference>
<evidence type="ECO:0000256" key="14">
    <source>
        <dbReference type="ARBA" id="ARBA00049255"/>
    </source>
</evidence>
<dbReference type="InterPro" id="IPR012340">
    <property type="entry name" value="NA-bd_OB-fold"/>
</dbReference>
<dbReference type="GO" id="GO:0004826">
    <property type="term" value="F:phenylalanine-tRNA ligase activity"/>
    <property type="evidence" value="ECO:0007669"/>
    <property type="project" value="UniProtKB-EC"/>
</dbReference>
<feature type="domain" description="TRNA-binding" evidence="17">
    <location>
        <begin position="39"/>
        <end position="148"/>
    </location>
</feature>
<evidence type="ECO:0000256" key="10">
    <source>
        <dbReference type="ARBA" id="ARBA00022842"/>
    </source>
</evidence>
<dbReference type="InterPro" id="IPR004532">
    <property type="entry name" value="Phe-tRNA-ligase_IIc_bsu_bact"/>
</dbReference>
<dbReference type="InterPro" id="IPR036690">
    <property type="entry name" value="Fdx_antiC-bd_sf"/>
</dbReference>
<evidence type="ECO:0000256" key="5">
    <source>
        <dbReference type="ARBA" id="ARBA00022555"/>
    </source>
</evidence>
<dbReference type="InterPro" id="IPR020825">
    <property type="entry name" value="Phe-tRNA_synthase-like_B3/B4"/>
</dbReference>
<dbReference type="InterPro" id="IPR041616">
    <property type="entry name" value="PheRS_beta_core"/>
</dbReference>
<evidence type="ECO:0000256" key="4">
    <source>
        <dbReference type="ARBA" id="ARBA00022490"/>
    </source>
</evidence>
<evidence type="ECO:0000256" key="3">
    <source>
        <dbReference type="ARBA" id="ARBA00011209"/>
    </source>
</evidence>
<dbReference type="InterPro" id="IPR045060">
    <property type="entry name" value="Phe-tRNA-ligase_IIc_bsu"/>
</dbReference>
<dbReference type="SMART" id="SM00873">
    <property type="entry name" value="B3_4"/>
    <property type="match status" value="1"/>
</dbReference>
<dbReference type="Gene3D" id="3.50.40.10">
    <property type="entry name" value="Phenylalanyl-trna Synthetase, Chain B, domain 3"/>
    <property type="match status" value="1"/>
</dbReference>
<organism evidence="20 21">
    <name type="scientific">Chitiniphilus purpureus</name>
    <dbReference type="NCBI Taxonomy" id="2981137"/>
    <lineage>
        <taxon>Bacteria</taxon>
        <taxon>Pseudomonadati</taxon>
        <taxon>Pseudomonadota</taxon>
        <taxon>Betaproteobacteria</taxon>
        <taxon>Neisseriales</taxon>
        <taxon>Chitinibacteraceae</taxon>
        <taxon>Chitiniphilus</taxon>
    </lineage>
</organism>
<dbReference type="NCBIfam" id="NF045760">
    <property type="entry name" value="YtpR"/>
    <property type="match status" value="1"/>
</dbReference>
<dbReference type="SMART" id="SM00896">
    <property type="entry name" value="FDX-ACB"/>
    <property type="match status" value="1"/>
</dbReference>
<feature type="binding site" evidence="15">
    <location>
        <position position="462"/>
    </location>
    <ligand>
        <name>Mg(2+)</name>
        <dbReference type="ChEBI" id="CHEBI:18420"/>
        <note>shared with alpha subunit</note>
    </ligand>
</feature>
<dbReference type="Pfam" id="PF03484">
    <property type="entry name" value="B5"/>
    <property type="match status" value="1"/>
</dbReference>
<dbReference type="SUPFAM" id="SSF55681">
    <property type="entry name" value="Class II aaRS and biotin synthetases"/>
    <property type="match status" value="1"/>
</dbReference>
<evidence type="ECO:0000256" key="16">
    <source>
        <dbReference type="PROSITE-ProRule" id="PRU00209"/>
    </source>
</evidence>
<dbReference type="Gene3D" id="3.30.56.10">
    <property type="match status" value="2"/>
</dbReference>
<comment type="cofactor">
    <cofactor evidence="15">
        <name>Mg(2+)</name>
        <dbReference type="ChEBI" id="CHEBI:18420"/>
    </cofactor>
    <text evidence="15">Binds 2 magnesium ions per tetramer.</text>
</comment>
<dbReference type="RefSeq" id="WP_263124096.1">
    <property type="nucleotide sequence ID" value="NZ_CP106753.1"/>
</dbReference>
<dbReference type="SUPFAM" id="SSF46955">
    <property type="entry name" value="Putative DNA-binding domain"/>
    <property type="match status" value="1"/>
</dbReference>
<dbReference type="SUPFAM" id="SSF50249">
    <property type="entry name" value="Nucleic acid-binding proteins"/>
    <property type="match status" value="1"/>
</dbReference>
<accession>A0ABY6DKC6</accession>
<keyword evidence="6 15" id="KW-0436">Ligase</keyword>
<comment type="subcellular location">
    <subcellularLocation>
        <location evidence="1 15">Cytoplasm</location>
    </subcellularLocation>
</comment>
<evidence type="ECO:0000313" key="21">
    <source>
        <dbReference type="Proteomes" id="UP001061302"/>
    </source>
</evidence>